<sequence>MHACAFCTHSTGPIYVVDEKDISGQPTGNKLRICHTCHSLGLGGAAHQPIQLDIHTHQPIHPDAQLHQFARPGVNPTKPKTKK</sequence>
<dbReference type="Proteomes" id="UP000287188">
    <property type="component" value="Unassembled WGS sequence"/>
</dbReference>
<evidence type="ECO:0000313" key="1">
    <source>
        <dbReference type="EMBL" id="GCE17559.1"/>
    </source>
</evidence>
<reference evidence="2" key="1">
    <citation type="submission" date="2018-12" db="EMBL/GenBank/DDBJ databases">
        <title>Tengunoibacter tsumagoiensis gen. nov., sp. nov., Dictyobacter kobayashii sp. nov., D. alpinus sp. nov., and D. joshuensis sp. nov. and description of Dictyobacteraceae fam. nov. within the order Ktedonobacterales isolated from Tengu-no-mugimeshi.</title>
        <authorList>
            <person name="Wang C.M."/>
            <person name="Zheng Y."/>
            <person name="Sakai Y."/>
            <person name="Toyoda A."/>
            <person name="Minakuchi Y."/>
            <person name="Abe K."/>
            <person name="Yokota A."/>
            <person name="Yabe S."/>
        </authorList>
    </citation>
    <scope>NUCLEOTIDE SEQUENCE [LARGE SCALE GENOMIC DNA]</scope>
    <source>
        <strain evidence="2">Uno11</strain>
    </source>
</reference>
<evidence type="ECO:0000313" key="2">
    <source>
        <dbReference type="Proteomes" id="UP000287188"/>
    </source>
</evidence>
<organism evidence="1 2">
    <name type="scientific">Dictyobacter kobayashii</name>
    <dbReference type="NCBI Taxonomy" id="2014872"/>
    <lineage>
        <taxon>Bacteria</taxon>
        <taxon>Bacillati</taxon>
        <taxon>Chloroflexota</taxon>
        <taxon>Ktedonobacteria</taxon>
        <taxon>Ktedonobacterales</taxon>
        <taxon>Dictyobacteraceae</taxon>
        <taxon>Dictyobacter</taxon>
    </lineage>
</organism>
<accession>A0A402AEN1</accession>
<proteinExistence type="predicted"/>
<name>A0A402AEN1_9CHLR</name>
<dbReference type="AlphaFoldDB" id="A0A402AEN1"/>
<gene>
    <name evidence="1" type="ORF">KDK_13590</name>
</gene>
<keyword evidence="2" id="KW-1185">Reference proteome</keyword>
<comment type="caution">
    <text evidence="1">The sequence shown here is derived from an EMBL/GenBank/DDBJ whole genome shotgun (WGS) entry which is preliminary data.</text>
</comment>
<protein>
    <submittedName>
        <fullName evidence="1">Uncharacterized protein</fullName>
    </submittedName>
</protein>
<dbReference type="EMBL" id="BIFS01000001">
    <property type="protein sequence ID" value="GCE17559.1"/>
    <property type="molecule type" value="Genomic_DNA"/>
</dbReference>